<dbReference type="Proteomes" id="UP000197153">
    <property type="component" value="Chromosome 1"/>
</dbReference>
<reference evidence="1 2" key="1">
    <citation type="submission" date="2017-06" db="EMBL/GenBank/DDBJ databases">
        <title>Complete genome sequence of Nitrospirillum amazonense strain CBAmC, an endophytic nitrogen-fixing and plant growth-promoting bacterium, isolated from sugarcane.</title>
        <authorList>
            <person name="Schwab S."/>
            <person name="dos Santos Teixeira K.R."/>
            <person name="Simoes Araujo J.L."/>
            <person name="Soares Vidal M."/>
            <person name="Borges de Freitas H.R."/>
            <person name="Rivello Crivelaro A.L."/>
            <person name="Bueno de Camargo Nunes A."/>
            <person name="dos Santos C.M."/>
            <person name="Palmeira da Silva Rosa D."/>
            <person name="da Silva Padilha D."/>
            <person name="da Silva E."/>
            <person name="Araujo Terra L."/>
            <person name="Soares Mendes V."/>
            <person name="Farinelli L."/>
            <person name="Magalhaes Cruz L."/>
            <person name="Baldani J.I."/>
        </authorList>
    </citation>
    <scope>NUCLEOTIDE SEQUENCE [LARGE SCALE GENOMIC DNA]</scope>
    <source>
        <strain evidence="1 2">CBAmC</strain>
    </source>
</reference>
<accession>A0A248JL86</accession>
<evidence type="ECO:0000313" key="2">
    <source>
        <dbReference type="Proteomes" id="UP000197153"/>
    </source>
</evidence>
<organism evidence="1 2">
    <name type="scientific">Nitrospirillum viridazoti CBAmc</name>
    <dbReference type="NCBI Taxonomy" id="1441467"/>
    <lineage>
        <taxon>Bacteria</taxon>
        <taxon>Pseudomonadati</taxon>
        <taxon>Pseudomonadota</taxon>
        <taxon>Alphaproteobacteria</taxon>
        <taxon>Rhodospirillales</taxon>
        <taxon>Azospirillaceae</taxon>
        <taxon>Nitrospirillum</taxon>
        <taxon>Nitrospirillum viridazoti</taxon>
    </lineage>
</organism>
<name>A0A248JL86_9PROT</name>
<proteinExistence type="predicted"/>
<sequence length="76" mass="8223">MTPRKVAEKAWTYILYETGTGHVLSVLCGGVGMYELNIPLTAVEVASALADSAYLDGLAAEIRMHPRQFAPRSVTL</sequence>
<dbReference type="KEGG" id="nao:Y958_00710"/>
<dbReference type="AlphaFoldDB" id="A0A248JL86"/>
<dbReference type="EMBL" id="CP022110">
    <property type="protein sequence ID" value="ASG19505.1"/>
    <property type="molecule type" value="Genomic_DNA"/>
</dbReference>
<protein>
    <submittedName>
        <fullName evidence="1">Uncharacterized protein</fullName>
    </submittedName>
</protein>
<keyword evidence="2" id="KW-1185">Reference proteome</keyword>
<evidence type="ECO:0000313" key="1">
    <source>
        <dbReference type="EMBL" id="ASG19505.1"/>
    </source>
</evidence>
<gene>
    <name evidence="1" type="ORF">Y958_00710</name>
</gene>
<dbReference type="RefSeq" id="WP_088870506.1">
    <property type="nucleotide sequence ID" value="NZ_CP022110.1"/>
</dbReference>